<comment type="subcellular location">
    <subcellularLocation>
        <location evidence="1">Endoplasmic reticulum membrane</location>
        <topology evidence="1">Multi-pass membrane protein</topology>
    </subcellularLocation>
</comment>
<dbReference type="STRING" id="7209.A0A1I7VG89"/>
<dbReference type="WBParaSite" id="EN70_2217">
    <property type="protein sequence ID" value="EN70_2217"/>
    <property type="gene ID" value="EN70_2217"/>
</dbReference>
<evidence type="ECO:0000256" key="8">
    <source>
        <dbReference type="SAM" id="Phobius"/>
    </source>
</evidence>
<dbReference type="InterPro" id="IPR009580">
    <property type="entry name" value="GPI_biosynthesis_protein_Pig-F"/>
</dbReference>
<evidence type="ECO:0000256" key="4">
    <source>
        <dbReference type="ARBA" id="ARBA00022692"/>
    </source>
</evidence>
<name>A0A1I7VG89_LOALO</name>
<keyword evidence="7 8" id="KW-0472">Membrane</keyword>
<organism evidence="9 10">
    <name type="scientific">Loa loa</name>
    <name type="common">Eye worm</name>
    <name type="synonym">Filaria loa</name>
    <dbReference type="NCBI Taxonomy" id="7209"/>
    <lineage>
        <taxon>Eukaryota</taxon>
        <taxon>Metazoa</taxon>
        <taxon>Ecdysozoa</taxon>
        <taxon>Nematoda</taxon>
        <taxon>Chromadorea</taxon>
        <taxon>Rhabditida</taxon>
        <taxon>Spirurina</taxon>
        <taxon>Spiruromorpha</taxon>
        <taxon>Filarioidea</taxon>
        <taxon>Onchocercidae</taxon>
        <taxon>Loa</taxon>
    </lineage>
</organism>
<dbReference type="AlphaFoldDB" id="A0A1I7VG89"/>
<dbReference type="GO" id="GO:0005789">
    <property type="term" value="C:endoplasmic reticulum membrane"/>
    <property type="evidence" value="ECO:0007669"/>
    <property type="project" value="UniProtKB-SubCell"/>
</dbReference>
<protein>
    <submittedName>
        <fullName evidence="10">Glycosylphosphatidylinositol anchor biosynthesis protein 11</fullName>
    </submittedName>
</protein>
<evidence type="ECO:0000313" key="9">
    <source>
        <dbReference type="Proteomes" id="UP000095285"/>
    </source>
</evidence>
<evidence type="ECO:0000256" key="3">
    <source>
        <dbReference type="ARBA" id="ARBA00022502"/>
    </source>
</evidence>
<dbReference type="Pfam" id="PF06699">
    <property type="entry name" value="PIG-F"/>
    <property type="match status" value="1"/>
</dbReference>
<reference evidence="10" key="2">
    <citation type="submission" date="2016-11" db="UniProtKB">
        <authorList>
            <consortium name="WormBaseParasite"/>
        </authorList>
    </citation>
    <scope>IDENTIFICATION</scope>
</reference>
<keyword evidence="3" id="KW-0337">GPI-anchor biosynthesis</keyword>
<accession>A0A1I7VG89</accession>
<keyword evidence="6 8" id="KW-1133">Transmembrane helix</keyword>
<sequence length="106" mass="11677">MKLSRAVSCTALGVIVVYAAAVLLGAPLLRQLSHKCSLARHLSLGGIFGAWFGAFVIPFDWDRWWQRWPVPCVFGAVIGGILGCMTSSYKILFSYLGRQGKLEKFV</sequence>
<keyword evidence="5" id="KW-0256">Endoplasmic reticulum</keyword>
<evidence type="ECO:0000256" key="6">
    <source>
        <dbReference type="ARBA" id="ARBA00022989"/>
    </source>
</evidence>
<keyword evidence="4 8" id="KW-0812">Transmembrane</keyword>
<evidence type="ECO:0000313" key="10">
    <source>
        <dbReference type="WBParaSite" id="EN70_2217"/>
    </source>
</evidence>
<dbReference type="UniPathway" id="UPA00196"/>
<feature type="transmembrane region" description="Helical" evidence="8">
    <location>
        <begin position="73"/>
        <end position="96"/>
    </location>
</feature>
<evidence type="ECO:0000256" key="7">
    <source>
        <dbReference type="ARBA" id="ARBA00023136"/>
    </source>
</evidence>
<evidence type="ECO:0000256" key="2">
    <source>
        <dbReference type="ARBA" id="ARBA00004687"/>
    </source>
</evidence>
<evidence type="ECO:0000256" key="1">
    <source>
        <dbReference type="ARBA" id="ARBA00004477"/>
    </source>
</evidence>
<proteinExistence type="predicted"/>
<dbReference type="Proteomes" id="UP000095285">
    <property type="component" value="Unassembled WGS sequence"/>
</dbReference>
<evidence type="ECO:0000256" key="5">
    <source>
        <dbReference type="ARBA" id="ARBA00022824"/>
    </source>
</evidence>
<reference evidence="9" key="1">
    <citation type="submission" date="2012-04" db="EMBL/GenBank/DDBJ databases">
        <title>The Genome Sequence of Loa loa.</title>
        <authorList>
            <consortium name="The Broad Institute Genome Sequencing Platform"/>
            <consortium name="Broad Institute Genome Sequencing Center for Infectious Disease"/>
            <person name="Nutman T.B."/>
            <person name="Fink D.L."/>
            <person name="Russ C."/>
            <person name="Young S."/>
            <person name="Zeng Q."/>
            <person name="Gargeya S."/>
            <person name="Alvarado L."/>
            <person name="Berlin A."/>
            <person name="Chapman S.B."/>
            <person name="Chen Z."/>
            <person name="Freedman E."/>
            <person name="Gellesch M."/>
            <person name="Goldberg J."/>
            <person name="Griggs A."/>
            <person name="Gujja S."/>
            <person name="Heilman E.R."/>
            <person name="Heiman D."/>
            <person name="Howarth C."/>
            <person name="Mehta T."/>
            <person name="Neiman D."/>
            <person name="Pearson M."/>
            <person name="Roberts A."/>
            <person name="Saif S."/>
            <person name="Shea T."/>
            <person name="Shenoy N."/>
            <person name="Sisk P."/>
            <person name="Stolte C."/>
            <person name="Sykes S."/>
            <person name="White J."/>
            <person name="Yandava C."/>
            <person name="Haas B."/>
            <person name="Henn M.R."/>
            <person name="Nusbaum C."/>
            <person name="Birren B."/>
        </authorList>
    </citation>
    <scope>NUCLEOTIDE SEQUENCE [LARGE SCALE GENOMIC DNA]</scope>
</reference>
<comment type="pathway">
    <text evidence="2">Glycolipid biosynthesis; glycosylphosphatidylinositol-anchor biosynthesis.</text>
</comment>
<feature type="transmembrane region" description="Helical" evidence="8">
    <location>
        <begin position="41"/>
        <end position="61"/>
    </location>
</feature>
<dbReference type="GO" id="GO:0006506">
    <property type="term" value="P:GPI anchor biosynthetic process"/>
    <property type="evidence" value="ECO:0007669"/>
    <property type="project" value="UniProtKB-UniPathway"/>
</dbReference>
<feature type="transmembrane region" description="Helical" evidence="8">
    <location>
        <begin position="6"/>
        <end position="29"/>
    </location>
</feature>
<keyword evidence="9" id="KW-1185">Reference proteome</keyword>